<feature type="compositionally biased region" description="Low complexity" evidence="1">
    <location>
        <begin position="426"/>
        <end position="443"/>
    </location>
</feature>
<name>A0A0U3TCX3_9ACTN</name>
<evidence type="ECO:0000256" key="1">
    <source>
        <dbReference type="SAM" id="MobiDB-lite"/>
    </source>
</evidence>
<gene>
    <name evidence="5" type="ORF">AERYTH_01125</name>
</gene>
<dbReference type="Pfam" id="PF02470">
    <property type="entry name" value="MlaD"/>
    <property type="match status" value="1"/>
</dbReference>
<dbReference type="Proteomes" id="UP000067689">
    <property type="component" value="Chromosome"/>
</dbReference>
<evidence type="ECO:0000259" key="3">
    <source>
        <dbReference type="Pfam" id="PF02470"/>
    </source>
</evidence>
<evidence type="ECO:0000313" key="5">
    <source>
        <dbReference type="EMBL" id="ALX03399.1"/>
    </source>
</evidence>
<dbReference type="RefSeq" id="WP_083516166.1">
    <property type="nucleotide sequence ID" value="NZ_CP011502.1"/>
</dbReference>
<dbReference type="InterPro" id="IPR005693">
    <property type="entry name" value="Mce"/>
</dbReference>
<feature type="domain" description="Mammalian cell entry C-terminal" evidence="4">
    <location>
        <begin position="129"/>
        <end position="297"/>
    </location>
</feature>
<dbReference type="PANTHER" id="PTHR33371:SF15">
    <property type="entry name" value="LIPOPROTEIN LPRN"/>
    <property type="match status" value="1"/>
</dbReference>
<feature type="region of interest" description="Disordered" evidence="1">
    <location>
        <begin position="349"/>
        <end position="443"/>
    </location>
</feature>
<dbReference type="InterPro" id="IPR024516">
    <property type="entry name" value="Mce_C"/>
</dbReference>
<organism evidence="5 6">
    <name type="scientific">Aeromicrobium erythreum</name>
    <dbReference type="NCBI Taxonomy" id="2041"/>
    <lineage>
        <taxon>Bacteria</taxon>
        <taxon>Bacillati</taxon>
        <taxon>Actinomycetota</taxon>
        <taxon>Actinomycetes</taxon>
        <taxon>Propionibacteriales</taxon>
        <taxon>Nocardioidaceae</taxon>
        <taxon>Aeromicrobium</taxon>
    </lineage>
</organism>
<feature type="domain" description="Mce/MlaD" evidence="3">
    <location>
        <begin position="46"/>
        <end position="120"/>
    </location>
</feature>
<evidence type="ECO:0000259" key="4">
    <source>
        <dbReference type="Pfam" id="PF11887"/>
    </source>
</evidence>
<sequence length="443" mass="46570">MSRLTRRLAVAVAAAGLATLSGCGMLSGGVYDTPLPGGADVGSRPMHITADFDDVLDLVPQSSVKVDDVAVGRVDRIRLNPDGRSARVTLLVNRDAQLPAGTVARLEQTSLLGEKYVALVRPSTPQAGRPVGDGTRLGLADTSQAAEVEQVLGSLSMVLNGGGIGQFQEISRELQQVSTGRPEEIKAFLQQMDQFVTTLDDRKESITAALDGLNRLSKNLQADQDKIANALDGLSPGMQVLVDQRKELVAMLSSLDRLSTVTVDVLDKSQDDIVADLKALDPILDQLARSGRDLPESLEILLTYPFPDSVLGAIKGDYLNVFVETNFRTLPAGCQAAGCAWPQVEDPNYPKGGSVSGQGKALDPQQLLQRQRDAAEGGDGDGAESDEAPPSLLPPTSSPAPGSPRPSMPVPSATVPTPDRTPTPSPSATSSATPSTSPREGEQ</sequence>
<feature type="chain" id="PRO_5038806581" description="MCE family protein" evidence="2">
    <location>
        <begin position="27"/>
        <end position="443"/>
    </location>
</feature>
<dbReference type="GO" id="GO:0005576">
    <property type="term" value="C:extracellular region"/>
    <property type="evidence" value="ECO:0007669"/>
    <property type="project" value="TreeGrafter"/>
</dbReference>
<dbReference type="PROSITE" id="PS51257">
    <property type="entry name" value="PROKAR_LIPOPROTEIN"/>
    <property type="match status" value="1"/>
</dbReference>
<dbReference type="NCBIfam" id="TIGR00996">
    <property type="entry name" value="Mtu_fam_mce"/>
    <property type="match status" value="1"/>
</dbReference>
<dbReference type="EMBL" id="CP011502">
    <property type="protein sequence ID" value="ALX03399.1"/>
    <property type="molecule type" value="Genomic_DNA"/>
</dbReference>
<dbReference type="PANTHER" id="PTHR33371">
    <property type="entry name" value="INTERMEMBRANE PHOSPHOLIPID TRANSPORT SYSTEM BINDING PROTEIN MLAD-RELATED"/>
    <property type="match status" value="1"/>
</dbReference>
<reference evidence="5 6" key="1">
    <citation type="journal article" date="1991" name="Int. J. Syst. Bacteriol.">
        <title>Description of the erythromycin-producing bacterium Arthrobacter sp. strain NRRL B-3381 as Aeromicrobium erythreum gen. nov., sp. nov.</title>
        <authorList>
            <person name="Miller E.S."/>
            <person name="Woese C.R."/>
            <person name="Brenner S."/>
        </authorList>
    </citation>
    <scope>NUCLEOTIDE SEQUENCE [LARGE SCALE GENOMIC DNA]</scope>
    <source>
        <strain evidence="5 6">AR18</strain>
    </source>
</reference>
<evidence type="ECO:0000313" key="6">
    <source>
        <dbReference type="Proteomes" id="UP000067689"/>
    </source>
</evidence>
<feature type="compositionally biased region" description="Pro residues" evidence="1">
    <location>
        <begin position="391"/>
        <end position="409"/>
    </location>
</feature>
<dbReference type="AlphaFoldDB" id="A0A0U3TCX3"/>
<dbReference type="InterPro" id="IPR003399">
    <property type="entry name" value="Mce/MlaD"/>
</dbReference>
<dbReference type="PATRIC" id="fig|2041.4.peg.232"/>
<keyword evidence="6" id="KW-1185">Reference proteome</keyword>
<dbReference type="Pfam" id="PF11887">
    <property type="entry name" value="Mce4_CUP1"/>
    <property type="match status" value="1"/>
</dbReference>
<evidence type="ECO:0000256" key="2">
    <source>
        <dbReference type="SAM" id="SignalP"/>
    </source>
</evidence>
<keyword evidence="2" id="KW-0732">Signal</keyword>
<dbReference type="STRING" id="2041.AERYTH_01125"/>
<feature type="signal peptide" evidence="2">
    <location>
        <begin position="1"/>
        <end position="26"/>
    </location>
</feature>
<proteinExistence type="predicted"/>
<accession>A0A0U3TCX3</accession>
<feature type="compositionally biased region" description="Acidic residues" evidence="1">
    <location>
        <begin position="376"/>
        <end position="387"/>
    </location>
</feature>
<protein>
    <recommendedName>
        <fullName evidence="7">MCE family protein</fullName>
    </recommendedName>
</protein>
<dbReference type="KEGG" id="aer:AERYTH_01125"/>
<evidence type="ECO:0008006" key="7">
    <source>
        <dbReference type="Google" id="ProtNLM"/>
    </source>
</evidence>
<dbReference type="InterPro" id="IPR052336">
    <property type="entry name" value="MlaD_Phospholipid_Transporter"/>
</dbReference>